<sequence>MDIPLRTQSRALLLRYEHDRPVIESAARDALKQSGQEGDRNVENGVLHPHAPGREVRKQRLQDWAWAFSENEQFAAALVKKEAELGLDGHLPVHLFGCAPLTLLFHLASCLTRRPLMTYQQAPDGIWSLGYDRGQPPAPEDFFEVEGLPPRRQGGHGHVVLLVEVTRSIQDAALAEFQARHGSELLATVTLRPVGGPSPTSFQGPAQAARAVAQFRQVLDALHERFTGAESVLLAMDCPGALAAALGTAVNPNTQHPLELHQFEPQGRHYLPVHRISARPGHQQASTFTAEQILKASQVLREVRDVHRDLVAWLKEPPQRPLVEMMDGQSLLQSTIEEDPATTNGPMFRHLGGKWSFHAELLLGLEALRGRLNAPSDWKECIRLLLVHEVYHVRQGGLTSYNYSGSGRTGFVLEVADFDADENAVQVALAWRRAKQGGTVQDDGEVKTLQSIVWNIVESLRIFEPERPLMELSERRLRRYLIWLFHASRLATLAHDKSAPATLDRVTIEIVGLPSYPDPHEHYAQQCVRLANLELREPVGLALYFQRKLVRENDKREWVLRMLEVFRDWEQRPLQAARDAMTQLFEELFDRYRELVGRAR</sequence>
<name>A0A1H7LBH0_STIAU</name>
<dbReference type="EMBL" id="FOAP01000003">
    <property type="protein sequence ID" value="SEK95855.1"/>
    <property type="molecule type" value="Genomic_DNA"/>
</dbReference>
<feature type="domain" description="SMODS-associated and fused to various effectors" evidence="2">
    <location>
        <begin position="91"/>
        <end position="273"/>
    </location>
</feature>
<evidence type="ECO:0000256" key="1">
    <source>
        <dbReference type="SAM" id="MobiDB-lite"/>
    </source>
</evidence>
<reference evidence="4" key="1">
    <citation type="submission" date="2016-10" db="EMBL/GenBank/DDBJ databases">
        <authorList>
            <person name="Varghese N."/>
            <person name="Submissions S."/>
        </authorList>
    </citation>
    <scope>NUCLEOTIDE SEQUENCE [LARGE SCALE GENOMIC DNA]</scope>
    <source>
        <strain evidence="4">DSM 17044</strain>
    </source>
</reference>
<dbReference type="InterPro" id="IPR040836">
    <property type="entry name" value="SAVED"/>
</dbReference>
<feature type="region of interest" description="Disordered" evidence="1">
    <location>
        <begin position="30"/>
        <end position="53"/>
    </location>
</feature>
<evidence type="ECO:0000313" key="3">
    <source>
        <dbReference type="EMBL" id="SEK95855.1"/>
    </source>
</evidence>
<gene>
    <name evidence="3" type="ORF">SAMN05444354_103174</name>
</gene>
<dbReference type="NCBIfam" id="NF033611">
    <property type="entry name" value="SAVED"/>
    <property type="match status" value="1"/>
</dbReference>
<dbReference type="AlphaFoldDB" id="A0A1H7LBH0"/>
<evidence type="ECO:0000313" key="4">
    <source>
        <dbReference type="Proteomes" id="UP000182719"/>
    </source>
</evidence>
<accession>A0A1H7LBH0</accession>
<keyword evidence="4" id="KW-1185">Reference proteome</keyword>
<dbReference type="Pfam" id="PF18145">
    <property type="entry name" value="SAVED"/>
    <property type="match status" value="1"/>
</dbReference>
<protein>
    <recommendedName>
        <fullName evidence="2">SMODS-associated and fused to various effectors domain-containing protein</fullName>
    </recommendedName>
</protein>
<feature type="compositionally biased region" description="Basic and acidic residues" evidence="1">
    <location>
        <begin position="30"/>
        <end position="42"/>
    </location>
</feature>
<proteinExistence type="predicted"/>
<dbReference type="RefSeq" id="WP_075005781.1">
    <property type="nucleotide sequence ID" value="NZ_FOAP01000003.1"/>
</dbReference>
<dbReference type="Proteomes" id="UP000182719">
    <property type="component" value="Unassembled WGS sequence"/>
</dbReference>
<organism evidence="3 4">
    <name type="scientific">Stigmatella aurantiaca</name>
    <dbReference type="NCBI Taxonomy" id="41"/>
    <lineage>
        <taxon>Bacteria</taxon>
        <taxon>Pseudomonadati</taxon>
        <taxon>Myxococcota</taxon>
        <taxon>Myxococcia</taxon>
        <taxon>Myxococcales</taxon>
        <taxon>Cystobacterineae</taxon>
        <taxon>Archangiaceae</taxon>
        <taxon>Stigmatella</taxon>
    </lineage>
</organism>
<evidence type="ECO:0000259" key="2">
    <source>
        <dbReference type="Pfam" id="PF18145"/>
    </source>
</evidence>
<dbReference type="OrthoDB" id="5493684at2"/>